<organism evidence="2 3">
    <name type="scientific">Bacillus pumilus</name>
    <name type="common">Bacillus mesentericus</name>
    <dbReference type="NCBI Taxonomy" id="1408"/>
    <lineage>
        <taxon>Bacteria</taxon>
        <taxon>Bacillati</taxon>
        <taxon>Bacillota</taxon>
        <taxon>Bacilli</taxon>
        <taxon>Bacillales</taxon>
        <taxon>Bacillaceae</taxon>
        <taxon>Bacillus</taxon>
    </lineage>
</organism>
<reference evidence="2 3" key="1">
    <citation type="submission" date="2018-02" db="EMBL/GenBank/DDBJ databases">
        <title>The complete genome of two Bacillus pumilus strains from Cuatro Cienegas, Coahuila, Mexico.</title>
        <authorList>
            <person name="Zarza E."/>
            <person name="Alcaraz L.D."/>
            <person name="Aguilar-Salinas B."/>
            <person name="Islas A."/>
            <person name="Olmedo-Alvarez G."/>
        </authorList>
    </citation>
    <scope>NUCLEOTIDE SEQUENCE [LARGE SCALE GENOMIC DNA]</scope>
    <source>
        <strain evidence="2 3">145</strain>
    </source>
</reference>
<accession>A0AAD0HLU0</accession>
<sequence length="59" mass="6518">MRQIKWLLLLCALLAVVSMAFIGVSLAEKNVLGICLSIVFTMVFMGTGFTLKRKLNVQS</sequence>
<evidence type="ECO:0000313" key="3">
    <source>
        <dbReference type="Proteomes" id="UP000264960"/>
    </source>
</evidence>
<protein>
    <recommendedName>
        <fullName evidence="4">DUF5325 family protein</fullName>
    </recommendedName>
</protein>
<dbReference type="EMBL" id="CP027116">
    <property type="protein sequence ID" value="AVM23662.1"/>
    <property type="molecule type" value="Genomic_DNA"/>
</dbReference>
<name>A0AAD0HLU0_BACPU</name>
<dbReference type="InterPro" id="IPR035211">
    <property type="entry name" value="DUF5325"/>
</dbReference>
<evidence type="ECO:0008006" key="4">
    <source>
        <dbReference type="Google" id="ProtNLM"/>
    </source>
</evidence>
<gene>
    <name evidence="2" type="ORF">C5695_07405</name>
</gene>
<feature type="transmembrane region" description="Helical" evidence="1">
    <location>
        <begin position="30"/>
        <end position="51"/>
    </location>
</feature>
<proteinExistence type="predicted"/>
<dbReference type="AlphaFoldDB" id="A0AAD0HLU0"/>
<evidence type="ECO:0000313" key="2">
    <source>
        <dbReference type="EMBL" id="AVM23662.1"/>
    </source>
</evidence>
<keyword evidence="1" id="KW-0812">Transmembrane</keyword>
<dbReference type="Proteomes" id="UP000264960">
    <property type="component" value="Chromosome"/>
</dbReference>
<keyword evidence="1" id="KW-0472">Membrane</keyword>
<dbReference type="RefSeq" id="WP_117730176.1">
    <property type="nucleotide sequence ID" value="NZ_CP027116.1"/>
</dbReference>
<evidence type="ECO:0000256" key="1">
    <source>
        <dbReference type="SAM" id="Phobius"/>
    </source>
</evidence>
<keyword evidence="1" id="KW-1133">Transmembrane helix</keyword>
<dbReference type="Pfam" id="PF17259">
    <property type="entry name" value="DUF5325"/>
    <property type="match status" value="1"/>
</dbReference>